<proteinExistence type="inferred from homology"/>
<dbReference type="InterPro" id="IPR001607">
    <property type="entry name" value="Znf_UBP"/>
</dbReference>
<evidence type="ECO:0000313" key="19">
    <source>
        <dbReference type="EMBL" id="EEA28018.1"/>
    </source>
</evidence>
<evidence type="ECO:0000256" key="5">
    <source>
        <dbReference type="ARBA" id="ARBA00022737"/>
    </source>
</evidence>
<dbReference type="Pfam" id="PF02148">
    <property type="entry name" value="zf-UBP"/>
    <property type="match status" value="1"/>
</dbReference>
<evidence type="ECO:0000256" key="2">
    <source>
        <dbReference type="ARBA" id="ARBA00009085"/>
    </source>
</evidence>
<dbReference type="GO" id="GO:0006508">
    <property type="term" value="P:proteolysis"/>
    <property type="evidence" value="ECO:0007669"/>
    <property type="project" value="UniProtKB-KW"/>
</dbReference>
<organism evidence="19 20">
    <name type="scientific">Talaromyces marneffei (strain ATCC 18224 / CBS 334.59 / QM 7333)</name>
    <name type="common">Penicillium marneffei</name>
    <dbReference type="NCBI Taxonomy" id="441960"/>
    <lineage>
        <taxon>Eukaryota</taxon>
        <taxon>Fungi</taxon>
        <taxon>Dikarya</taxon>
        <taxon>Ascomycota</taxon>
        <taxon>Pezizomycotina</taxon>
        <taxon>Eurotiomycetes</taxon>
        <taxon>Eurotiomycetidae</taxon>
        <taxon>Eurotiales</taxon>
        <taxon>Trichocomaceae</taxon>
        <taxon>Talaromyces</taxon>
        <taxon>Talaromyces sect. Talaromyces</taxon>
    </lineage>
</organism>
<feature type="binding site" evidence="12">
    <location>
        <position position="176"/>
    </location>
    <ligand>
        <name>Zn(2+)</name>
        <dbReference type="ChEBI" id="CHEBI:29105"/>
    </ligand>
</feature>
<evidence type="ECO:0000256" key="8">
    <source>
        <dbReference type="ARBA" id="ARBA00022801"/>
    </source>
</evidence>
<dbReference type="CDD" id="cd14385">
    <property type="entry name" value="UBA1_spUBP14_like"/>
    <property type="match status" value="1"/>
</dbReference>
<keyword evidence="9 14" id="KW-0788">Thiol protease</keyword>
<dbReference type="InterPro" id="IPR013083">
    <property type="entry name" value="Znf_RING/FYVE/PHD"/>
</dbReference>
<keyword evidence="4 12" id="KW-0479">Metal-binding</keyword>
<evidence type="ECO:0000256" key="15">
    <source>
        <dbReference type="SAM" id="MobiDB-lite"/>
    </source>
</evidence>
<dbReference type="InterPro" id="IPR050164">
    <property type="entry name" value="Peptidase_C19"/>
</dbReference>
<evidence type="ECO:0000256" key="6">
    <source>
        <dbReference type="ARBA" id="ARBA00022771"/>
    </source>
</evidence>
<dbReference type="OrthoDB" id="361536at2759"/>
<evidence type="ECO:0000313" key="20">
    <source>
        <dbReference type="Proteomes" id="UP000001294"/>
    </source>
</evidence>
<evidence type="ECO:0000256" key="7">
    <source>
        <dbReference type="ARBA" id="ARBA00022786"/>
    </source>
</evidence>
<dbReference type="InterPro" id="IPR015940">
    <property type="entry name" value="UBA"/>
</dbReference>
<dbReference type="FunFam" id="3.30.40.10:FF:000396">
    <property type="entry name" value="Ubiquitin carboxyl-terminal hydrolase"/>
    <property type="match status" value="1"/>
</dbReference>
<dbReference type="Gene3D" id="3.90.70.10">
    <property type="entry name" value="Cysteine proteinases"/>
    <property type="match status" value="1"/>
</dbReference>
<gene>
    <name evidence="19" type="ORF">PMAA_028420</name>
</gene>
<dbReference type="FunFam" id="3.90.70.10:FF:000144">
    <property type="entry name" value="Ubiquitinyl hydrolase 1"/>
    <property type="match status" value="1"/>
</dbReference>
<dbReference type="Gene3D" id="1.10.8.10">
    <property type="entry name" value="DNA helicase RuvA subunit, C-terminal domain"/>
    <property type="match status" value="2"/>
</dbReference>
<dbReference type="PIRSF" id="PIRSF016308">
    <property type="entry name" value="UBP"/>
    <property type="match status" value="1"/>
</dbReference>
<dbReference type="SUPFAM" id="SSF57850">
    <property type="entry name" value="RING/U-box"/>
    <property type="match status" value="2"/>
</dbReference>
<keyword evidence="7 14" id="KW-0833">Ubl conjugation pathway</keyword>
<dbReference type="Pfam" id="PF17807">
    <property type="entry name" value="zf-UBP_var"/>
    <property type="match status" value="1"/>
</dbReference>
<evidence type="ECO:0000256" key="9">
    <source>
        <dbReference type="ARBA" id="ARBA00022807"/>
    </source>
</evidence>
<dbReference type="InterPro" id="IPR007889">
    <property type="entry name" value="HTH_Psq"/>
</dbReference>
<feature type="domain" description="UBP-type" evidence="18">
    <location>
        <begin position="152"/>
        <end position="261"/>
    </location>
</feature>
<evidence type="ECO:0000256" key="1">
    <source>
        <dbReference type="ARBA" id="ARBA00000707"/>
    </source>
</evidence>
<dbReference type="InterPro" id="IPR028889">
    <property type="entry name" value="USP"/>
</dbReference>
<dbReference type="InterPro" id="IPR016652">
    <property type="entry name" value="Ubiquitinyl_hydrolase"/>
</dbReference>
<dbReference type="Gene3D" id="3.30.40.10">
    <property type="entry name" value="Zinc/RING finger domain, C3HC4 (zinc finger)"/>
    <property type="match status" value="2"/>
</dbReference>
<feature type="domain" description="UBA" evidence="16">
    <location>
        <begin position="644"/>
        <end position="684"/>
    </location>
</feature>
<dbReference type="AlphaFoldDB" id="B6Q2R9"/>
<reference evidence="20" key="1">
    <citation type="journal article" date="2015" name="Genome Announc.">
        <title>Genome sequence of the AIDS-associated pathogen Penicillium marneffei (ATCC18224) and its near taxonomic relative Talaromyces stipitatus (ATCC10500).</title>
        <authorList>
            <person name="Nierman W.C."/>
            <person name="Fedorova-Abrams N.D."/>
            <person name="Andrianopoulos A."/>
        </authorList>
    </citation>
    <scope>NUCLEOTIDE SEQUENCE [LARGE SCALE GENOMIC DNA]</scope>
    <source>
        <strain evidence="20">ATCC 18224 / CBS 334.59 / QM 7333</strain>
    </source>
</reference>
<dbReference type="Gene3D" id="1.10.10.60">
    <property type="entry name" value="Homeodomain-like"/>
    <property type="match status" value="1"/>
</dbReference>
<dbReference type="EC" id="3.4.19.12" evidence="14"/>
<dbReference type="STRING" id="441960.B6Q2R9"/>
<dbReference type="GO" id="GO:0005634">
    <property type="term" value="C:nucleus"/>
    <property type="evidence" value="ECO:0007669"/>
    <property type="project" value="TreeGrafter"/>
</dbReference>
<feature type="binding site" evidence="12">
    <location>
        <position position="209"/>
    </location>
    <ligand>
        <name>Zn(2+)</name>
        <dbReference type="ChEBI" id="CHEBI:29105"/>
    </ligand>
</feature>
<dbReference type="SUPFAM" id="SSF46934">
    <property type="entry name" value="UBA-like"/>
    <property type="match status" value="1"/>
</dbReference>
<dbReference type="Pfam" id="PF00443">
    <property type="entry name" value="UCH"/>
    <property type="match status" value="1"/>
</dbReference>
<dbReference type="VEuPathDB" id="FungiDB:PMAA_028420"/>
<accession>B6Q2R9</accession>
<dbReference type="GO" id="GO:0008270">
    <property type="term" value="F:zinc ion binding"/>
    <property type="evidence" value="ECO:0007669"/>
    <property type="project" value="UniProtKB-KW"/>
</dbReference>
<keyword evidence="10 12" id="KW-0862">Zinc</keyword>
<evidence type="ECO:0000256" key="13">
    <source>
        <dbReference type="PROSITE-ProRule" id="PRU00502"/>
    </source>
</evidence>
<dbReference type="SUPFAM" id="SSF46689">
    <property type="entry name" value="Homeodomain-like"/>
    <property type="match status" value="1"/>
</dbReference>
<dbReference type="Proteomes" id="UP000001294">
    <property type="component" value="Unassembled WGS sequence"/>
</dbReference>
<dbReference type="Pfam" id="PF05225">
    <property type="entry name" value="HTH_psq"/>
    <property type="match status" value="1"/>
</dbReference>
<dbReference type="InterPro" id="IPR009057">
    <property type="entry name" value="Homeodomain-like_sf"/>
</dbReference>
<dbReference type="FunFam" id="3.30.40.10:FF:000587">
    <property type="entry name" value="Ubiquitin carboxyl-terminal hydrolase"/>
    <property type="match status" value="1"/>
</dbReference>
<feature type="domain" description="UBA" evidence="16">
    <location>
        <begin position="583"/>
        <end position="624"/>
    </location>
</feature>
<dbReference type="InterPro" id="IPR041432">
    <property type="entry name" value="UBP13_Znf-UBP_var"/>
</dbReference>
<dbReference type="InterPro" id="IPR001394">
    <property type="entry name" value="Peptidase_C19_UCH"/>
</dbReference>
<evidence type="ECO:0000259" key="16">
    <source>
        <dbReference type="PROSITE" id="PS50030"/>
    </source>
</evidence>
<dbReference type="PROSITE" id="PS00973">
    <property type="entry name" value="USP_2"/>
    <property type="match status" value="1"/>
</dbReference>
<dbReference type="InterPro" id="IPR038765">
    <property type="entry name" value="Papain-like_cys_pep_sf"/>
</dbReference>
<evidence type="ECO:0000256" key="12">
    <source>
        <dbReference type="PIRSR" id="PIRSR016308-3"/>
    </source>
</evidence>
<dbReference type="PANTHER" id="PTHR24006:SF664">
    <property type="entry name" value="UBIQUITIN CARBOXYL-TERMINAL HYDROLASE"/>
    <property type="match status" value="1"/>
</dbReference>
<dbReference type="PROSITE" id="PS50271">
    <property type="entry name" value="ZF_UBP"/>
    <property type="match status" value="2"/>
</dbReference>
<evidence type="ECO:0000256" key="14">
    <source>
        <dbReference type="RuleBase" id="RU366025"/>
    </source>
</evidence>
<evidence type="ECO:0000256" key="11">
    <source>
        <dbReference type="PIRSR" id="PIRSR016308-1"/>
    </source>
</evidence>
<dbReference type="InterPro" id="IPR018200">
    <property type="entry name" value="USP_CS"/>
</dbReference>
<dbReference type="PROSITE" id="PS50235">
    <property type="entry name" value="USP_3"/>
    <property type="match status" value="1"/>
</dbReference>
<keyword evidence="8 14" id="KW-0378">Hydrolase</keyword>
<dbReference type="PROSITE" id="PS00972">
    <property type="entry name" value="USP_1"/>
    <property type="match status" value="1"/>
</dbReference>
<dbReference type="SUPFAM" id="SSF54001">
    <property type="entry name" value="Cysteine proteinases"/>
    <property type="match status" value="1"/>
</dbReference>
<sequence>MVGCRHFKDADVRPPSSTQPVYREDCTQCFDSIDDPSGLNVCLHCFNGGCTGERNHAQLHHTRTGHVLALNIRRTRKKIQRDEPPQKISKLAILAETEEDRYDTATTVICYECQVENSDDLGDRLSAVVEGVMKALSFSKREEVKAWEQEFIPCEHTLCLAQQDHGNVNRKELKQCSTCELKENLWLCLECGNVGCGRSQFGGVGGNSHALAHADSSSHGVAVKLGSITPEGSADIYCYRCNEERIDPNLAAHLAHWEINIAESEKTEKSLMELQVEQNLKWEFAMTSDDGSILQPIFGPGFTGLKNLGNSCYLASIVQCLFALPDFQHRYLRPNEEPPHINSPAEDLETQLRKLADGLLSGRYSKPDSEISVQPSSVEVPHQRGLAPAMFKHLIGRGHDEFSTMRQQDAFEFLLHLFKVITLSSRTGISANPVESFRFVLEQRLECLDCGKVRYKYDEQDNISVQVPARPLASENGLEQTSTYESVTMKECLDIFTGDEVVELKCPGCDSNKGFRKRSLFKSLPQHLVINARRFELINWVPTKLNIPVEINDDDMDMGAYLSSGPLPTEELLPEDTATRAFSANPELVQQLASMGFSQVRCENALYATGNSDLESAMNWLLAHLDDPDIDKPVSVSGGETPAENDIEKIQQLGEMGIDAKQASRALSATGGDVNRALDWVFSHPGGCGDDNEMSTTQEAGSALPRETPGKTDLPAKYKLQSLVCHKGGSLHAGHYVAFIKRKIPHSDGSAWVLYNDEKVVKADNFEEMKQFAYVYFLSRAEVRMRSGHVSDPATALRKRALFYLLHFNTSKMPPIRKKDPLKSAQIEGKIELAISDLKNGRIRSIREAARIYTIPRTTLQDRLNGVPYQHAIRANNHKLTQFEEESLIKWVLDLTKRGLPTRHSLIIIFSHNIEINRLEKNRYITLLNVT</sequence>
<dbReference type="PANTHER" id="PTHR24006">
    <property type="entry name" value="UBIQUITIN CARBOXYL-TERMINAL HYDROLASE"/>
    <property type="match status" value="1"/>
</dbReference>
<name>B6Q2R9_TALMQ</name>
<keyword evidence="5" id="KW-0677">Repeat</keyword>
<comment type="similarity">
    <text evidence="2 14">Belongs to the peptidase C19 family.</text>
</comment>
<dbReference type="PhylomeDB" id="B6Q2R9"/>
<dbReference type="SMART" id="SM00290">
    <property type="entry name" value="ZnF_UBP"/>
    <property type="match status" value="2"/>
</dbReference>
<dbReference type="GO" id="GO:0004843">
    <property type="term" value="F:cysteine-type deubiquitinase activity"/>
    <property type="evidence" value="ECO:0007669"/>
    <property type="project" value="UniProtKB-UniRule"/>
</dbReference>
<comment type="catalytic activity">
    <reaction evidence="1 14">
        <text>Thiol-dependent hydrolysis of ester, thioester, amide, peptide and isopeptide bonds formed by the C-terminal Gly of ubiquitin (a 76-residue protein attached to proteins as an intracellular targeting signal).</text>
        <dbReference type="EC" id="3.4.19.12"/>
    </reaction>
</comment>
<evidence type="ECO:0000259" key="18">
    <source>
        <dbReference type="PROSITE" id="PS50271"/>
    </source>
</evidence>
<feature type="domain" description="USP" evidence="17">
    <location>
        <begin position="303"/>
        <end position="781"/>
    </location>
</feature>
<dbReference type="InterPro" id="IPR009060">
    <property type="entry name" value="UBA-like_sf"/>
</dbReference>
<dbReference type="MEROPS" id="C19.A65"/>
<evidence type="ECO:0000256" key="3">
    <source>
        <dbReference type="ARBA" id="ARBA00022670"/>
    </source>
</evidence>
<dbReference type="EMBL" id="DS995899">
    <property type="protein sequence ID" value="EEA28018.1"/>
    <property type="molecule type" value="Genomic_DNA"/>
</dbReference>
<feature type="binding site" evidence="12">
    <location>
        <position position="196"/>
    </location>
    <ligand>
        <name>Zn(2+)</name>
        <dbReference type="ChEBI" id="CHEBI:29105"/>
    </ligand>
</feature>
<feature type="binding site" evidence="12">
    <location>
        <position position="179"/>
    </location>
    <ligand>
        <name>Zn(2+)</name>
        <dbReference type="ChEBI" id="CHEBI:29105"/>
    </ligand>
</feature>
<dbReference type="CDD" id="cd02658">
    <property type="entry name" value="Peptidase_C19B"/>
    <property type="match status" value="1"/>
</dbReference>
<evidence type="ECO:0000256" key="4">
    <source>
        <dbReference type="ARBA" id="ARBA00022723"/>
    </source>
</evidence>
<feature type="domain" description="UBP-type" evidence="18">
    <location>
        <begin position="2"/>
        <end position="108"/>
    </location>
</feature>
<keyword evidence="20" id="KW-1185">Reference proteome</keyword>
<dbReference type="PROSITE" id="PS50030">
    <property type="entry name" value="UBA"/>
    <property type="match status" value="2"/>
</dbReference>
<protein>
    <recommendedName>
        <fullName evidence="14">Ubiquitin carboxyl-terminal hydrolase</fullName>
        <ecNumber evidence="14">3.4.19.12</ecNumber>
    </recommendedName>
</protein>
<feature type="region of interest" description="Disordered" evidence="15">
    <location>
        <begin position="691"/>
        <end position="713"/>
    </location>
</feature>
<keyword evidence="6 13" id="KW-0863">Zinc-finger</keyword>
<evidence type="ECO:0000256" key="10">
    <source>
        <dbReference type="ARBA" id="ARBA00022833"/>
    </source>
</evidence>
<dbReference type="GO" id="GO:0005829">
    <property type="term" value="C:cytosol"/>
    <property type="evidence" value="ECO:0007669"/>
    <property type="project" value="TreeGrafter"/>
</dbReference>
<feature type="active site" description="Nucleophile" evidence="11">
    <location>
        <position position="312"/>
    </location>
</feature>
<dbReference type="GO" id="GO:0016579">
    <property type="term" value="P:protein deubiquitination"/>
    <property type="evidence" value="ECO:0007669"/>
    <property type="project" value="InterPro"/>
</dbReference>
<feature type="active site" description="Proton acceptor" evidence="11">
    <location>
        <position position="735"/>
    </location>
</feature>
<dbReference type="SMART" id="SM00165">
    <property type="entry name" value="UBA"/>
    <property type="match status" value="2"/>
</dbReference>
<evidence type="ECO:0000259" key="17">
    <source>
        <dbReference type="PROSITE" id="PS50235"/>
    </source>
</evidence>
<dbReference type="GO" id="GO:0003677">
    <property type="term" value="F:DNA binding"/>
    <property type="evidence" value="ECO:0007669"/>
    <property type="project" value="InterPro"/>
</dbReference>
<dbReference type="Pfam" id="PF00627">
    <property type="entry name" value="UBA"/>
    <property type="match status" value="1"/>
</dbReference>
<keyword evidence="3 14" id="KW-0645">Protease</keyword>